<evidence type="ECO:0000256" key="6">
    <source>
        <dbReference type="ARBA" id="ARBA00023136"/>
    </source>
</evidence>
<dbReference type="Pfam" id="PF02080">
    <property type="entry name" value="TrkA_C"/>
    <property type="match status" value="2"/>
</dbReference>
<feature type="transmembrane region" description="Helical" evidence="7">
    <location>
        <begin position="526"/>
        <end position="544"/>
    </location>
</feature>
<evidence type="ECO:0000256" key="3">
    <source>
        <dbReference type="ARBA" id="ARBA00022692"/>
    </source>
</evidence>
<dbReference type="PROSITE" id="PS01271">
    <property type="entry name" value="NA_SULFATE"/>
    <property type="match status" value="1"/>
</dbReference>
<dbReference type="RefSeq" id="WP_188215658.1">
    <property type="nucleotide sequence ID" value="NZ_JACVXC010000002.1"/>
</dbReference>
<keyword evidence="5 7" id="KW-1133">Transmembrane helix</keyword>
<reference evidence="9" key="1">
    <citation type="journal article" date="2013" name="Int. J. Syst. Evol. Microbiol.">
        <title>Aestuariibaculum suncheonense gen. nov., sp. nov., a marine bacterium of the family Flavobacteriaceae isolated from a tidal flat and emended descriptions of the genera Gaetbulibacter and Tamlana.</title>
        <authorList>
            <person name="Jeong S.H."/>
            <person name="Park M.S."/>
            <person name="Jin H.M."/>
            <person name="Lee K."/>
            <person name="Park W."/>
            <person name="Jeon C.O."/>
        </authorList>
    </citation>
    <scope>NUCLEOTIDE SEQUENCE</scope>
    <source>
        <strain evidence="9">SC17</strain>
    </source>
</reference>
<dbReference type="InterPro" id="IPR031312">
    <property type="entry name" value="Na/sul_symport_CS"/>
</dbReference>
<proteinExistence type="predicted"/>
<evidence type="ECO:0000256" key="5">
    <source>
        <dbReference type="ARBA" id="ARBA00022989"/>
    </source>
</evidence>
<evidence type="ECO:0000256" key="2">
    <source>
        <dbReference type="ARBA" id="ARBA00022448"/>
    </source>
</evidence>
<evidence type="ECO:0000256" key="7">
    <source>
        <dbReference type="SAM" id="Phobius"/>
    </source>
</evidence>
<comment type="caution">
    <text evidence="9">The sequence shown here is derived from an EMBL/GenBank/DDBJ whole genome shotgun (WGS) entry which is preliminary data.</text>
</comment>
<organism evidence="9 10">
    <name type="scientific">Aestuariibaculum suncheonense</name>
    <dbReference type="NCBI Taxonomy" id="1028745"/>
    <lineage>
        <taxon>Bacteria</taxon>
        <taxon>Pseudomonadati</taxon>
        <taxon>Bacteroidota</taxon>
        <taxon>Flavobacteriia</taxon>
        <taxon>Flavobacteriales</taxon>
        <taxon>Flavobacteriaceae</taxon>
    </lineage>
</organism>
<protein>
    <submittedName>
        <fullName evidence="9">SLC13 family permease</fullName>
    </submittedName>
</protein>
<feature type="domain" description="RCK C-terminal" evidence="8">
    <location>
        <begin position="314"/>
        <end position="396"/>
    </location>
</feature>
<evidence type="ECO:0000259" key="8">
    <source>
        <dbReference type="PROSITE" id="PS51202"/>
    </source>
</evidence>
<dbReference type="InterPro" id="IPR004680">
    <property type="entry name" value="Cit_transptr-like_dom"/>
</dbReference>
<evidence type="ECO:0000313" key="10">
    <source>
        <dbReference type="Proteomes" id="UP000602057"/>
    </source>
</evidence>
<keyword evidence="2" id="KW-0813">Transport</keyword>
<comment type="subcellular location">
    <subcellularLocation>
        <location evidence="1">Membrane</location>
        <topology evidence="1">Multi-pass membrane protein</topology>
    </subcellularLocation>
</comment>
<dbReference type="GO" id="GO:0006813">
    <property type="term" value="P:potassium ion transport"/>
    <property type="evidence" value="ECO:0007669"/>
    <property type="project" value="InterPro"/>
</dbReference>
<dbReference type="InterPro" id="IPR036721">
    <property type="entry name" value="RCK_C_sf"/>
</dbReference>
<evidence type="ECO:0000313" key="9">
    <source>
        <dbReference type="EMBL" id="MBD0835172.1"/>
    </source>
</evidence>
<accession>A0A8J6UB70</accession>
<dbReference type="InterPro" id="IPR006037">
    <property type="entry name" value="RCK_C"/>
</dbReference>
<dbReference type="AlphaFoldDB" id="A0A8J6UB70"/>
<name>A0A8J6UB70_9FLAO</name>
<dbReference type="Gene3D" id="3.30.70.1450">
    <property type="entry name" value="Regulator of K+ conductance, C-terminal domain"/>
    <property type="match status" value="2"/>
</dbReference>
<keyword evidence="4" id="KW-0677">Repeat</keyword>
<dbReference type="PROSITE" id="PS51202">
    <property type="entry name" value="RCK_C"/>
    <property type="match status" value="1"/>
</dbReference>
<dbReference type="InterPro" id="IPR051679">
    <property type="entry name" value="DASS-Related_Transporters"/>
</dbReference>
<feature type="transmembrane region" description="Helical" evidence="7">
    <location>
        <begin position="502"/>
        <end position="519"/>
    </location>
</feature>
<keyword evidence="3 7" id="KW-0812">Transmembrane</keyword>
<keyword evidence="10" id="KW-1185">Reference proteome</keyword>
<gene>
    <name evidence="9" type="ORF">ICJ84_06990</name>
</gene>
<dbReference type="Proteomes" id="UP000602057">
    <property type="component" value="Unassembled WGS sequence"/>
</dbReference>
<feature type="transmembrane region" description="Helical" evidence="7">
    <location>
        <begin position="415"/>
        <end position="433"/>
    </location>
</feature>
<evidence type="ECO:0000256" key="1">
    <source>
        <dbReference type="ARBA" id="ARBA00004141"/>
    </source>
</evidence>
<dbReference type="GO" id="GO:0005886">
    <property type="term" value="C:plasma membrane"/>
    <property type="evidence" value="ECO:0007669"/>
    <property type="project" value="TreeGrafter"/>
</dbReference>
<dbReference type="Pfam" id="PF03600">
    <property type="entry name" value="CitMHS"/>
    <property type="match status" value="1"/>
</dbReference>
<feature type="transmembrane region" description="Helical" evidence="7">
    <location>
        <begin position="585"/>
        <end position="607"/>
    </location>
</feature>
<feature type="transmembrane region" description="Helical" evidence="7">
    <location>
        <begin position="439"/>
        <end position="457"/>
    </location>
</feature>
<keyword evidence="6 7" id="KW-0472">Membrane</keyword>
<dbReference type="PANTHER" id="PTHR43652">
    <property type="entry name" value="BASIC AMINO ACID ANTIPORTER YFCC-RELATED"/>
    <property type="match status" value="1"/>
</dbReference>
<feature type="transmembrane region" description="Helical" evidence="7">
    <location>
        <begin position="550"/>
        <end position="573"/>
    </location>
</feature>
<reference evidence="9" key="2">
    <citation type="submission" date="2020-09" db="EMBL/GenBank/DDBJ databases">
        <authorList>
            <person name="Wu Z."/>
        </authorList>
    </citation>
    <scope>NUCLEOTIDE SEQUENCE</scope>
    <source>
        <strain evidence="9">SC17</strain>
    </source>
</reference>
<dbReference type="GO" id="GO:0008324">
    <property type="term" value="F:monoatomic cation transmembrane transporter activity"/>
    <property type="evidence" value="ECO:0007669"/>
    <property type="project" value="InterPro"/>
</dbReference>
<dbReference type="SUPFAM" id="SSF116726">
    <property type="entry name" value="TrkA C-terminal domain-like"/>
    <property type="match status" value="2"/>
</dbReference>
<dbReference type="PANTHER" id="PTHR43652:SF1">
    <property type="entry name" value="RESPONSE REGULATOR"/>
    <property type="match status" value="1"/>
</dbReference>
<dbReference type="EMBL" id="JACVXC010000002">
    <property type="protein sequence ID" value="MBD0835172.1"/>
    <property type="molecule type" value="Genomic_DNA"/>
</dbReference>
<feature type="transmembrane region" description="Helical" evidence="7">
    <location>
        <begin position="50"/>
        <end position="72"/>
    </location>
</feature>
<feature type="transmembrane region" description="Helical" evidence="7">
    <location>
        <begin position="84"/>
        <end position="102"/>
    </location>
</feature>
<feature type="transmembrane region" description="Helical" evidence="7">
    <location>
        <begin position="168"/>
        <end position="188"/>
    </location>
</feature>
<feature type="transmembrane region" description="Helical" evidence="7">
    <location>
        <begin position="464"/>
        <end position="482"/>
    </location>
</feature>
<evidence type="ECO:0000256" key="4">
    <source>
        <dbReference type="ARBA" id="ARBA00022737"/>
    </source>
</evidence>
<sequence>MLFILVVTIGLFIWGKFTPDIVALISMLSLFLTGILDVSETLSGFSNPTVIMIAALFIIGEGIAQTGWTAMAGKKFVEWAGKSVPKLLVIITLGAGVLSGFVSNTGTVATLTPLTISSAWSIGTLPSKMLIPVAFGSNTGGLLTLTGTPPNIIASNALVEAGYGGFSFFEFALIGIPLLIITLVYFRYIGYKLLPKNKTNNKPVNIESTFHNWIEAYKVHDDYYRLRIRSISPLINTKMEDWQFEKDYHVSIIRIKRRHPKVLKGINPFIEFPNPQTELYYHDIITVKGSTEAINKLMITFRLGLLPLEPITDELKHNLINQEVGMTEVIVNPNSMLVGRKFRLGEYFKRYGIQLLAASRNNKPLQDKEIVVKAGDAFLLRGTWQSIEDLKKQHEHLVIIGSPEGMAKNVENLNFKSYIALGTLIFMILLMVFKIVPGAIAALLCAGIVLLTGCVTISKAYKGISWTSVVMIAAMIPMGIALQKTGTAQLIANGLVEHLGSIHPIVLLGGIFLLTTTFSQVINNSATAVLMAPIAMLAASSLNLDPHPFMIVIAISASTAFLTPIGTTTNAMVMTAGGYKFMDYFKVGAPLLLLLFILTLLLVPVIWPL</sequence>